<dbReference type="PRINTS" id="PR00449">
    <property type="entry name" value="RASTRNSFRMNG"/>
</dbReference>
<protein>
    <submittedName>
        <fullName evidence="2">Rab-like protein</fullName>
    </submittedName>
</protein>
<dbReference type="InterPro" id="IPR005225">
    <property type="entry name" value="Small_GTP-bd"/>
</dbReference>
<proteinExistence type="predicted"/>
<dbReference type="GO" id="GO:0003924">
    <property type="term" value="F:GTPase activity"/>
    <property type="evidence" value="ECO:0007669"/>
    <property type="project" value="InterPro"/>
</dbReference>
<dbReference type="SMART" id="SM00174">
    <property type="entry name" value="RHO"/>
    <property type="match status" value="1"/>
</dbReference>
<evidence type="ECO:0000313" key="2">
    <source>
        <dbReference type="EMBL" id="JAP96332.1"/>
    </source>
</evidence>
<name>A0A146KI63_9EUKA</name>
<dbReference type="PANTHER" id="PTHR47978">
    <property type="match status" value="1"/>
</dbReference>
<dbReference type="GO" id="GO:0005525">
    <property type="term" value="F:GTP binding"/>
    <property type="evidence" value="ECO:0007669"/>
    <property type="project" value="InterPro"/>
</dbReference>
<organism evidence="2">
    <name type="scientific">Trepomonas sp. PC1</name>
    <dbReference type="NCBI Taxonomy" id="1076344"/>
    <lineage>
        <taxon>Eukaryota</taxon>
        <taxon>Metamonada</taxon>
        <taxon>Diplomonadida</taxon>
        <taxon>Hexamitidae</taxon>
        <taxon>Hexamitinae</taxon>
        <taxon>Trepomonas</taxon>
    </lineage>
</organism>
<dbReference type="PROSITE" id="PS51419">
    <property type="entry name" value="RAB"/>
    <property type="match status" value="1"/>
</dbReference>
<dbReference type="SUPFAM" id="SSF52540">
    <property type="entry name" value="P-loop containing nucleoside triphosphate hydrolases"/>
    <property type="match status" value="1"/>
</dbReference>
<dbReference type="Gene3D" id="3.40.50.300">
    <property type="entry name" value="P-loop containing nucleotide triphosphate hydrolases"/>
    <property type="match status" value="1"/>
</dbReference>
<dbReference type="FunFam" id="3.40.50.300:FF:000808">
    <property type="entry name" value="Small GTP-binding protein, putative"/>
    <property type="match status" value="1"/>
</dbReference>
<dbReference type="EMBL" id="GDID01000274">
    <property type="protein sequence ID" value="JAP96332.1"/>
    <property type="molecule type" value="Transcribed_RNA"/>
</dbReference>
<evidence type="ECO:0000256" key="1">
    <source>
        <dbReference type="ARBA" id="ARBA00022741"/>
    </source>
</evidence>
<sequence>KVVLAGPSASGKTSIIQKYIYDEFGESMTTNNAAFFEKTVKIDKQDITLRIWDTAGQERFQSLSPAYFRGAEVIICVFDLSNPNSLQDVQQWIQIAKKSSLQQAQFYLVGNKCDLEQKVDQKQIKAVSQENKMKYFQVSAKTGEKLDEIFVEAAKLSVKLQNVQEKYVSGLIVADDVQVKKRCC</sequence>
<dbReference type="AlphaFoldDB" id="A0A146KI63"/>
<dbReference type="SMART" id="SM00175">
    <property type="entry name" value="RAB"/>
    <property type="match status" value="1"/>
</dbReference>
<dbReference type="PROSITE" id="PS51421">
    <property type="entry name" value="RAS"/>
    <property type="match status" value="1"/>
</dbReference>
<gene>
    <name evidence="2" type="ORF">TPC1_10362</name>
</gene>
<dbReference type="NCBIfam" id="TIGR00231">
    <property type="entry name" value="small_GTP"/>
    <property type="match status" value="1"/>
</dbReference>
<accession>A0A146KI63</accession>
<keyword evidence="1" id="KW-0547">Nucleotide-binding</keyword>
<dbReference type="Pfam" id="PF00071">
    <property type="entry name" value="Ras"/>
    <property type="match status" value="1"/>
</dbReference>
<dbReference type="InterPro" id="IPR001806">
    <property type="entry name" value="Small_GTPase"/>
</dbReference>
<dbReference type="PROSITE" id="PS51420">
    <property type="entry name" value="RHO"/>
    <property type="match status" value="1"/>
</dbReference>
<dbReference type="InterPro" id="IPR027417">
    <property type="entry name" value="P-loop_NTPase"/>
</dbReference>
<dbReference type="CDD" id="cd00154">
    <property type="entry name" value="Rab"/>
    <property type="match status" value="1"/>
</dbReference>
<feature type="non-terminal residue" evidence="2">
    <location>
        <position position="1"/>
    </location>
</feature>
<dbReference type="SMART" id="SM00173">
    <property type="entry name" value="RAS"/>
    <property type="match status" value="1"/>
</dbReference>
<reference evidence="2" key="1">
    <citation type="submission" date="2015-07" db="EMBL/GenBank/DDBJ databases">
        <title>Adaptation to a free-living lifestyle via gene acquisitions in the diplomonad Trepomonas sp. PC1.</title>
        <authorList>
            <person name="Xu F."/>
            <person name="Jerlstrom-Hultqvist J."/>
            <person name="Kolisko M."/>
            <person name="Simpson A.G.B."/>
            <person name="Roger A.J."/>
            <person name="Svard S.G."/>
            <person name="Andersson J.O."/>
        </authorList>
    </citation>
    <scope>NUCLEOTIDE SEQUENCE</scope>
    <source>
        <strain evidence="2">PC1</strain>
    </source>
</reference>